<organism evidence="2 3">
    <name type="scientific">Ascaris lumbricoides</name>
    <name type="common">Giant roundworm</name>
    <dbReference type="NCBI Taxonomy" id="6252"/>
    <lineage>
        <taxon>Eukaryota</taxon>
        <taxon>Metazoa</taxon>
        <taxon>Ecdysozoa</taxon>
        <taxon>Nematoda</taxon>
        <taxon>Chromadorea</taxon>
        <taxon>Rhabditida</taxon>
        <taxon>Spirurina</taxon>
        <taxon>Ascaridomorpha</taxon>
        <taxon>Ascaridoidea</taxon>
        <taxon>Ascarididae</taxon>
        <taxon>Ascaris</taxon>
    </lineage>
</organism>
<evidence type="ECO:0000256" key="1">
    <source>
        <dbReference type="SAM" id="MobiDB-lite"/>
    </source>
</evidence>
<protein>
    <submittedName>
        <fullName evidence="3">CCDC66 domain-containing protein</fullName>
    </submittedName>
</protein>
<reference evidence="3" key="1">
    <citation type="submission" date="2017-02" db="UniProtKB">
        <authorList>
            <consortium name="WormBaseParasite"/>
        </authorList>
    </citation>
    <scope>IDENTIFICATION</scope>
</reference>
<keyword evidence="2" id="KW-1185">Reference proteome</keyword>
<name>A0A0M3I4N2_ASCLU</name>
<dbReference type="Proteomes" id="UP000036681">
    <property type="component" value="Unplaced"/>
</dbReference>
<evidence type="ECO:0000313" key="3">
    <source>
        <dbReference type="WBParaSite" id="ALUE_0001177301-mRNA-1"/>
    </source>
</evidence>
<proteinExistence type="predicted"/>
<accession>A0A0M3I4N2</accession>
<evidence type="ECO:0000313" key="2">
    <source>
        <dbReference type="Proteomes" id="UP000036681"/>
    </source>
</evidence>
<dbReference type="AlphaFoldDB" id="A0A0M3I4N2"/>
<feature type="region of interest" description="Disordered" evidence="1">
    <location>
        <begin position="35"/>
        <end position="54"/>
    </location>
</feature>
<dbReference type="WBParaSite" id="ALUE_0001177301-mRNA-1">
    <property type="protein sequence ID" value="ALUE_0001177301-mRNA-1"/>
    <property type="gene ID" value="ALUE_0001177301"/>
</dbReference>
<sequence>SHDSLFLAVTTSETTVTASSFNIVDPAEQHKRDLLKQIEDNKRRKEEERQRELEMERKEEARFEEYRRKLQQEVEEEERKTREKALAAERNAARIRALQVNAETTGRRSHRRYNGNEKGICQTLLRTDS</sequence>